<dbReference type="InterPro" id="IPR006156">
    <property type="entry name" value="Dihydroneopterin_aldolase"/>
</dbReference>
<dbReference type="Gene3D" id="3.30.1130.10">
    <property type="match status" value="1"/>
</dbReference>
<organism evidence="8">
    <name type="scientific">Woronichinia naegeliana WA131</name>
    <dbReference type="NCBI Taxonomy" id="2824559"/>
    <lineage>
        <taxon>Bacteria</taxon>
        <taxon>Bacillati</taxon>
        <taxon>Cyanobacteriota</taxon>
        <taxon>Cyanophyceae</taxon>
        <taxon>Synechococcales</taxon>
        <taxon>Coelosphaeriaceae</taxon>
        <taxon>Woronichinia</taxon>
    </lineage>
</organism>
<name>A0A977KW16_9CYAN</name>
<evidence type="ECO:0000313" key="8">
    <source>
        <dbReference type="EMBL" id="UXE59976.1"/>
    </source>
</evidence>
<dbReference type="Pfam" id="PF02152">
    <property type="entry name" value="FolB"/>
    <property type="match status" value="1"/>
</dbReference>
<dbReference type="GO" id="GO:0005737">
    <property type="term" value="C:cytoplasm"/>
    <property type="evidence" value="ECO:0007669"/>
    <property type="project" value="TreeGrafter"/>
</dbReference>
<evidence type="ECO:0000256" key="6">
    <source>
        <dbReference type="RuleBase" id="RU362079"/>
    </source>
</evidence>
<dbReference type="GO" id="GO:0046656">
    <property type="term" value="P:folic acid biosynthetic process"/>
    <property type="evidence" value="ECO:0007669"/>
    <property type="project" value="UniProtKB-UniRule"/>
</dbReference>
<protein>
    <recommendedName>
        <fullName evidence="6">7,8-dihydroneopterin aldolase</fullName>
        <ecNumber evidence="6">4.1.2.25</ecNumber>
    </recommendedName>
</protein>
<dbReference type="SUPFAM" id="SSF55620">
    <property type="entry name" value="Tetrahydrobiopterin biosynthesis enzymes-like"/>
    <property type="match status" value="1"/>
</dbReference>
<gene>
    <name evidence="8" type="primary">folB</name>
    <name evidence="8" type="ORF">KA717_30480</name>
</gene>
<dbReference type="PANTHER" id="PTHR42844:SF1">
    <property type="entry name" value="DIHYDRONEOPTERIN ALDOLASE 1-RELATED"/>
    <property type="match status" value="1"/>
</dbReference>
<dbReference type="EC" id="4.1.2.25" evidence="6"/>
<dbReference type="FunFam" id="3.30.1130.10:FF:000003">
    <property type="entry name" value="7,8-dihydroneopterin aldolase"/>
    <property type="match status" value="1"/>
</dbReference>
<dbReference type="SMART" id="SM00905">
    <property type="entry name" value="FolB"/>
    <property type="match status" value="1"/>
</dbReference>
<dbReference type="GO" id="GO:0046654">
    <property type="term" value="P:tetrahydrofolate biosynthetic process"/>
    <property type="evidence" value="ECO:0007669"/>
    <property type="project" value="UniProtKB-UniRule"/>
</dbReference>
<evidence type="ECO:0000256" key="4">
    <source>
        <dbReference type="ARBA" id="ARBA00022909"/>
    </source>
</evidence>
<dbReference type="PANTHER" id="PTHR42844">
    <property type="entry name" value="DIHYDRONEOPTERIN ALDOLASE 1-RELATED"/>
    <property type="match status" value="1"/>
</dbReference>
<keyword evidence="4 6" id="KW-0289">Folate biosynthesis</keyword>
<dbReference type="Proteomes" id="UP001065613">
    <property type="component" value="Chromosome"/>
</dbReference>
<dbReference type="InterPro" id="IPR043133">
    <property type="entry name" value="GTP-CH-I_C/QueF"/>
</dbReference>
<comment type="catalytic activity">
    <reaction evidence="1 6">
        <text>7,8-dihydroneopterin = 6-hydroxymethyl-7,8-dihydropterin + glycolaldehyde</text>
        <dbReference type="Rhea" id="RHEA:10540"/>
        <dbReference type="ChEBI" id="CHEBI:17001"/>
        <dbReference type="ChEBI" id="CHEBI:17071"/>
        <dbReference type="ChEBI" id="CHEBI:44841"/>
        <dbReference type="EC" id="4.1.2.25"/>
    </reaction>
</comment>
<evidence type="ECO:0000256" key="5">
    <source>
        <dbReference type="ARBA" id="ARBA00023239"/>
    </source>
</evidence>
<dbReference type="NCBIfam" id="TIGR00526">
    <property type="entry name" value="folB_dom"/>
    <property type="match status" value="1"/>
</dbReference>
<comment type="function">
    <text evidence="6">Catalyzes the conversion of 7,8-dihydroneopterin to 6-hydroxymethyl-7,8-dihydropterin.</text>
</comment>
<evidence type="ECO:0000256" key="1">
    <source>
        <dbReference type="ARBA" id="ARBA00001353"/>
    </source>
</evidence>
<comment type="similarity">
    <text evidence="3 6">Belongs to the DHNA family.</text>
</comment>
<feature type="domain" description="Dihydroneopterin aldolase/epimerase" evidence="7">
    <location>
        <begin position="4"/>
        <end position="116"/>
    </location>
</feature>
<dbReference type="AlphaFoldDB" id="A0A977KW16"/>
<dbReference type="EMBL" id="CP073041">
    <property type="protein sequence ID" value="UXE59976.1"/>
    <property type="molecule type" value="Genomic_DNA"/>
</dbReference>
<comment type="pathway">
    <text evidence="2 6">Cofactor biosynthesis; tetrahydrofolate biosynthesis; 2-amino-4-hydroxy-6-hydroxymethyl-7,8-dihydropteridine diphosphate from 7,8-dihydroneopterin triphosphate: step 3/4.</text>
</comment>
<accession>A0A977KW16</accession>
<evidence type="ECO:0000259" key="7">
    <source>
        <dbReference type="SMART" id="SM00905"/>
    </source>
</evidence>
<dbReference type="GO" id="GO:0004150">
    <property type="term" value="F:dihydroneopterin aldolase activity"/>
    <property type="evidence" value="ECO:0007669"/>
    <property type="project" value="UniProtKB-UniRule"/>
</dbReference>
<dbReference type="InterPro" id="IPR006157">
    <property type="entry name" value="FolB_dom"/>
</dbReference>
<reference evidence="8" key="1">
    <citation type="submission" date="2021-04" db="EMBL/GenBank/DDBJ databases">
        <title>Genome sequence of Woronichinia naegeliana from Washington state freshwater lake bloom.</title>
        <authorList>
            <person name="Dreher T.W."/>
        </authorList>
    </citation>
    <scope>NUCLEOTIDE SEQUENCE</scope>
    <source>
        <strain evidence="8">WA131</strain>
    </source>
</reference>
<dbReference type="NCBIfam" id="TIGR00525">
    <property type="entry name" value="folB"/>
    <property type="match status" value="1"/>
</dbReference>
<evidence type="ECO:0000256" key="3">
    <source>
        <dbReference type="ARBA" id="ARBA00005708"/>
    </source>
</evidence>
<keyword evidence="5 6" id="KW-0456">Lyase</keyword>
<dbReference type="KEGG" id="wna:KA717_30480"/>
<proteinExistence type="inferred from homology"/>
<evidence type="ECO:0000256" key="2">
    <source>
        <dbReference type="ARBA" id="ARBA00005013"/>
    </source>
</evidence>
<sequence length="118" mass="13370">MDTLTVKGIRVYGYTGYFEAEQFLGQWFEVDLTLWLDLSKAGHSDELTDTLNYAEAVMIVQNIVKNQKFKMIERLAEAIAAGILETGKTNQVKVNLTKCQPPIPDFDGEITLEIIRSR</sequence>
<dbReference type="CDD" id="cd00534">
    <property type="entry name" value="DHNA_DHNTPE"/>
    <property type="match status" value="1"/>
</dbReference>